<organism evidence="1">
    <name type="scientific">marine sediment metagenome</name>
    <dbReference type="NCBI Taxonomy" id="412755"/>
    <lineage>
        <taxon>unclassified sequences</taxon>
        <taxon>metagenomes</taxon>
        <taxon>ecological metagenomes</taxon>
    </lineage>
</organism>
<dbReference type="EMBL" id="LAZR01048020">
    <property type="protein sequence ID" value="KKK92874.1"/>
    <property type="molecule type" value="Genomic_DNA"/>
</dbReference>
<name>A0A0F9BQS9_9ZZZZ</name>
<sequence>QRVQIEELAMRVSIKDNDRGYDEAAQAGWWKQHFGKCKVLVGGLDVTDRCSTADEEEGVAFCYILNENSQKYFDFDLGFIASQALYGKVEIQIPGRHE</sequence>
<accession>A0A0F9BQS9</accession>
<gene>
    <name evidence="1" type="ORF">LCGC14_2698580</name>
</gene>
<reference evidence="1" key="1">
    <citation type="journal article" date="2015" name="Nature">
        <title>Complex archaea that bridge the gap between prokaryotes and eukaryotes.</title>
        <authorList>
            <person name="Spang A."/>
            <person name="Saw J.H."/>
            <person name="Jorgensen S.L."/>
            <person name="Zaremba-Niedzwiedzka K."/>
            <person name="Martijn J."/>
            <person name="Lind A.E."/>
            <person name="van Eijk R."/>
            <person name="Schleper C."/>
            <person name="Guy L."/>
            <person name="Ettema T.J."/>
        </authorList>
    </citation>
    <scope>NUCLEOTIDE SEQUENCE</scope>
</reference>
<comment type="caution">
    <text evidence="1">The sequence shown here is derived from an EMBL/GenBank/DDBJ whole genome shotgun (WGS) entry which is preliminary data.</text>
</comment>
<protein>
    <submittedName>
        <fullName evidence="1">Uncharacterized protein</fullName>
    </submittedName>
</protein>
<dbReference type="AlphaFoldDB" id="A0A0F9BQS9"/>
<evidence type="ECO:0000313" key="1">
    <source>
        <dbReference type="EMBL" id="KKK92874.1"/>
    </source>
</evidence>
<proteinExistence type="predicted"/>
<feature type="non-terminal residue" evidence="1">
    <location>
        <position position="1"/>
    </location>
</feature>